<reference evidence="1 2" key="2">
    <citation type="journal article" date="2022" name="Mol. Ecol. Resour.">
        <title>The genomes of chicory, endive, great burdock and yacon provide insights into Asteraceae paleo-polyploidization history and plant inulin production.</title>
        <authorList>
            <person name="Fan W."/>
            <person name="Wang S."/>
            <person name="Wang H."/>
            <person name="Wang A."/>
            <person name="Jiang F."/>
            <person name="Liu H."/>
            <person name="Zhao H."/>
            <person name="Xu D."/>
            <person name="Zhang Y."/>
        </authorList>
    </citation>
    <scope>NUCLEOTIDE SEQUENCE [LARGE SCALE GENOMIC DNA]</scope>
    <source>
        <strain evidence="2">cv. Yunnan</strain>
        <tissue evidence="1">Leaves</tissue>
    </source>
</reference>
<gene>
    <name evidence="1" type="ORF">L1987_60541</name>
</gene>
<evidence type="ECO:0000313" key="1">
    <source>
        <dbReference type="EMBL" id="KAI3742845.1"/>
    </source>
</evidence>
<dbReference type="Proteomes" id="UP001056120">
    <property type="component" value="Linkage Group LG20"/>
</dbReference>
<keyword evidence="2" id="KW-1185">Reference proteome</keyword>
<name>A0ACB9D8G9_9ASTR</name>
<sequence length="129" mass="15197">MGVHFILCSLRVGFNFRTYNRTIGIWLRLEVGYFVRSNIIFLKIMDPKHTGEMLRHLEKQDELLMDAYRSMSHELHKLQVEEEMLMRSFYRLMEAQGLTKKKQDGKDVSGESEPTESKVLVTVDDVEKQ</sequence>
<accession>A0ACB9D8G9</accession>
<organism evidence="1 2">
    <name type="scientific">Smallanthus sonchifolius</name>
    <dbReference type="NCBI Taxonomy" id="185202"/>
    <lineage>
        <taxon>Eukaryota</taxon>
        <taxon>Viridiplantae</taxon>
        <taxon>Streptophyta</taxon>
        <taxon>Embryophyta</taxon>
        <taxon>Tracheophyta</taxon>
        <taxon>Spermatophyta</taxon>
        <taxon>Magnoliopsida</taxon>
        <taxon>eudicotyledons</taxon>
        <taxon>Gunneridae</taxon>
        <taxon>Pentapetalae</taxon>
        <taxon>asterids</taxon>
        <taxon>campanulids</taxon>
        <taxon>Asterales</taxon>
        <taxon>Asteraceae</taxon>
        <taxon>Asteroideae</taxon>
        <taxon>Heliantheae alliance</taxon>
        <taxon>Millerieae</taxon>
        <taxon>Smallanthus</taxon>
    </lineage>
</organism>
<comment type="caution">
    <text evidence="1">The sequence shown here is derived from an EMBL/GenBank/DDBJ whole genome shotgun (WGS) entry which is preliminary data.</text>
</comment>
<dbReference type="EMBL" id="CM042037">
    <property type="protein sequence ID" value="KAI3742845.1"/>
    <property type="molecule type" value="Genomic_DNA"/>
</dbReference>
<reference evidence="2" key="1">
    <citation type="journal article" date="2022" name="Mol. Ecol. Resour.">
        <title>The genomes of chicory, endive, great burdock and yacon provide insights into Asteraceae palaeo-polyploidization history and plant inulin production.</title>
        <authorList>
            <person name="Fan W."/>
            <person name="Wang S."/>
            <person name="Wang H."/>
            <person name="Wang A."/>
            <person name="Jiang F."/>
            <person name="Liu H."/>
            <person name="Zhao H."/>
            <person name="Xu D."/>
            <person name="Zhang Y."/>
        </authorList>
    </citation>
    <scope>NUCLEOTIDE SEQUENCE [LARGE SCALE GENOMIC DNA]</scope>
    <source>
        <strain evidence="2">cv. Yunnan</strain>
    </source>
</reference>
<proteinExistence type="predicted"/>
<protein>
    <submittedName>
        <fullName evidence="1">Uncharacterized protein</fullName>
    </submittedName>
</protein>
<evidence type="ECO:0000313" key="2">
    <source>
        <dbReference type="Proteomes" id="UP001056120"/>
    </source>
</evidence>